<sequence length="212" mass="23754">MSQTVNEAKFISFEGTEGVGKTTAINSLCQRLTDAGIEYVQTREPGGSPFAEQLRELLLDTKTDITDDTEMLLMFAARSDHLAKVILPALEAGKWVICDRFVDSTVAYQGYGRGFGNSVMLQKIEGLISQFVPRLPDLTLWLDLPVAEGMQRAGKRSAADRFEQQKMAFFERVYQGFSEQYQAHPQRIQRIDAQGEAEEVAARVWQAVAQKL</sequence>
<gene>
    <name evidence="14" type="primary">tmk_2</name>
    <name evidence="12" type="synonym">tmk</name>
    <name evidence="14" type="ORF">A1232T_01348</name>
</gene>
<evidence type="ECO:0000256" key="6">
    <source>
        <dbReference type="ARBA" id="ARBA00022741"/>
    </source>
</evidence>
<evidence type="ECO:0000256" key="5">
    <source>
        <dbReference type="ARBA" id="ARBA00022727"/>
    </source>
</evidence>
<comment type="function">
    <text evidence="11 12">Phosphorylation of dTMP to form dTDP in both de novo and salvage pathways of dTTP synthesis.</text>
</comment>
<dbReference type="GO" id="GO:0005829">
    <property type="term" value="C:cytosol"/>
    <property type="evidence" value="ECO:0007669"/>
    <property type="project" value="TreeGrafter"/>
</dbReference>
<comment type="catalytic activity">
    <reaction evidence="10 12">
        <text>dTMP + ATP = dTDP + ADP</text>
        <dbReference type="Rhea" id="RHEA:13517"/>
        <dbReference type="ChEBI" id="CHEBI:30616"/>
        <dbReference type="ChEBI" id="CHEBI:58369"/>
        <dbReference type="ChEBI" id="CHEBI:63528"/>
        <dbReference type="ChEBI" id="CHEBI:456216"/>
        <dbReference type="EC" id="2.7.4.9"/>
    </reaction>
</comment>
<dbReference type="HAMAP" id="MF_00165">
    <property type="entry name" value="Thymidylate_kinase"/>
    <property type="match status" value="1"/>
</dbReference>
<dbReference type="PANTHER" id="PTHR10344">
    <property type="entry name" value="THYMIDYLATE KINASE"/>
    <property type="match status" value="1"/>
</dbReference>
<dbReference type="InterPro" id="IPR018095">
    <property type="entry name" value="Thymidylate_kin_CS"/>
</dbReference>
<name>A0A1R4GUN7_9GAMM</name>
<keyword evidence="4 12" id="KW-0808">Transferase</keyword>
<dbReference type="CDD" id="cd01672">
    <property type="entry name" value="TMPK"/>
    <property type="match status" value="1"/>
</dbReference>
<dbReference type="PANTHER" id="PTHR10344:SF4">
    <property type="entry name" value="UMP-CMP KINASE 2, MITOCHONDRIAL"/>
    <property type="match status" value="1"/>
</dbReference>
<dbReference type="GO" id="GO:0004798">
    <property type="term" value="F:dTMP kinase activity"/>
    <property type="evidence" value="ECO:0007669"/>
    <property type="project" value="UniProtKB-UniRule"/>
</dbReference>
<dbReference type="InterPro" id="IPR018094">
    <property type="entry name" value="Thymidylate_kinase"/>
</dbReference>
<feature type="domain" description="Thymidylate kinase-like" evidence="13">
    <location>
        <begin position="13"/>
        <end position="202"/>
    </location>
</feature>
<evidence type="ECO:0000259" key="13">
    <source>
        <dbReference type="Pfam" id="PF02223"/>
    </source>
</evidence>
<dbReference type="OrthoDB" id="9774907at2"/>
<keyword evidence="6 12" id="KW-0547">Nucleotide-binding</keyword>
<reference evidence="14 15" key="1">
    <citation type="submission" date="2017-02" db="EMBL/GenBank/DDBJ databases">
        <authorList>
            <person name="Peterson S.W."/>
        </authorList>
    </citation>
    <scope>NUCLEOTIDE SEQUENCE [LARGE SCALE GENOMIC DNA]</scope>
    <source>
        <strain evidence="14">Psychrobacter_piechaudii</strain>
    </source>
</reference>
<evidence type="ECO:0000256" key="11">
    <source>
        <dbReference type="ARBA" id="ARBA00057735"/>
    </source>
</evidence>
<dbReference type="NCBIfam" id="TIGR00041">
    <property type="entry name" value="DTMP_kinase"/>
    <property type="match status" value="1"/>
</dbReference>
<proteinExistence type="inferred from homology"/>
<dbReference type="InterPro" id="IPR027417">
    <property type="entry name" value="P-loop_NTPase"/>
</dbReference>
<evidence type="ECO:0000256" key="1">
    <source>
        <dbReference type="ARBA" id="ARBA00009776"/>
    </source>
</evidence>
<dbReference type="Proteomes" id="UP000188357">
    <property type="component" value="Unassembled WGS sequence"/>
</dbReference>
<evidence type="ECO:0000256" key="4">
    <source>
        <dbReference type="ARBA" id="ARBA00022679"/>
    </source>
</evidence>
<dbReference type="GO" id="GO:0005524">
    <property type="term" value="F:ATP binding"/>
    <property type="evidence" value="ECO:0007669"/>
    <property type="project" value="UniProtKB-UniRule"/>
</dbReference>
<dbReference type="Gene3D" id="3.40.50.300">
    <property type="entry name" value="P-loop containing nucleotide triphosphate hydrolases"/>
    <property type="match status" value="1"/>
</dbReference>
<dbReference type="EC" id="2.7.4.9" evidence="2 12"/>
<organism evidence="14 15">
    <name type="scientific">Psychrobacter piechaudii</name>
    <dbReference type="NCBI Taxonomy" id="1945521"/>
    <lineage>
        <taxon>Bacteria</taxon>
        <taxon>Pseudomonadati</taxon>
        <taxon>Pseudomonadota</taxon>
        <taxon>Gammaproteobacteria</taxon>
        <taxon>Moraxellales</taxon>
        <taxon>Moraxellaceae</taxon>
        <taxon>Psychrobacter</taxon>
    </lineage>
</organism>
<evidence type="ECO:0000256" key="9">
    <source>
        <dbReference type="ARBA" id="ARBA00029962"/>
    </source>
</evidence>
<keyword evidence="8 12" id="KW-0067">ATP-binding</keyword>
<dbReference type="GO" id="GO:0006235">
    <property type="term" value="P:dTTP biosynthetic process"/>
    <property type="evidence" value="ECO:0007669"/>
    <property type="project" value="UniProtKB-UniRule"/>
</dbReference>
<evidence type="ECO:0000256" key="8">
    <source>
        <dbReference type="ARBA" id="ARBA00022840"/>
    </source>
</evidence>
<dbReference type="AlphaFoldDB" id="A0A1R4GUN7"/>
<dbReference type="SUPFAM" id="SSF52540">
    <property type="entry name" value="P-loop containing nucleoside triphosphate hydrolases"/>
    <property type="match status" value="1"/>
</dbReference>
<dbReference type="STRING" id="1945521.A1232T_01348"/>
<keyword evidence="7 12" id="KW-0418">Kinase</keyword>
<dbReference type="GO" id="GO:0006233">
    <property type="term" value="P:dTDP biosynthetic process"/>
    <property type="evidence" value="ECO:0007669"/>
    <property type="project" value="InterPro"/>
</dbReference>
<protein>
    <recommendedName>
        <fullName evidence="3 12">Thymidylate kinase</fullName>
        <ecNumber evidence="2 12">2.7.4.9</ecNumber>
    </recommendedName>
    <alternativeName>
        <fullName evidence="9 12">dTMP kinase</fullName>
    </alternativeName>
</protein>
<dbReference type="Pfam" id="PF02223">
    <property type="entry name" value="Thymidylate_kin"/>
    <property type="match status" value="1"/>
</dbReference>
<comment type="similarity">
    <text evidence="1 12">Belongs to the thymidylate kinase family.</text>
</comment>
<keyword evidence="15" id="KW-1185">Reference proteome</keyword>
<dbReference type="EMBL" id="FUGE01000135">
    <property type="protein sequence ID" value="SJM71805.1"/>
    <property type="molecule type" value="Genomic_DNA"/>
</dbReference>
<evidence type="ECO:0000313" key="15">
    <source>
        <dbReference type="Proteomes" id="UP000188357"/>
    </source>
</evidence>
<dbReference type="FunFam" id="3.40.50.300:FF:000225">
    <property type="entry name" value="Thymidylate kinase"/>
    <property type="match status" value="1"/>
</dbReference>
<dbReference type="PROSITE" id="PS01331">
    <property type="entry name" value="THYMIDYLATE_KINASE"/>
    <property type="match status" value="1"/>
</dbReference>
<keyword evidence="5 12" id="KW-0545">Nucleotide biosynthesis</keyword>
<dbReference type="InterPro" id="IPR039430">
    <property type="entry name" value="Thymidylate_kin-like_dom"/>
</dbReference>
<evidence type="ECO:0000256" key="7">
    <source>
        <dbReference type="ARBA" id="ARBA00022777"/>
    </source>
</evidence>
<evidence type="ECO:0000256" key="12">
    <source>
        <dbReference type="HAMAP-Rule" id="MF_00165"/>
    </source>
</evidence>
<dbReference type="RefSeq" id="WP_077451099.1">
    <property type="nucleotide sequence ID" value="NZ_FUGE01000135.1"/>
</dbReference>
<evidence type="ECO:0000313" key="14">
    <source>
        <dbReference type="EMBL" id="SJM71805.1"/>
    </source>
</evidence>
<feature type="binding site" evidence="12">
    <location>
        <begin position="15"/>
        <end position="22"/>
    </location>
    <ligand>
        <name>ATP</name>
        <dbReference type="ChEBI" id="CHEBI:30616"/>
    </ligand>
</feature>
<accession>A0A1R4GUN7</accession>
<dbReference type="GO" id="GO:0006227">
    <property type="term" value="P:dUDP biosynthetic process"/>
    <property type="evidence" value="ECO:0007669"/>
    <property type="project" value="TreeGrafter"/>
</dbReference>
<evidence type="ECO:0000256" key="3">
    <source>
        <dbReference type="ARBA" id="ARBA00017144"/>
    </source>
</evidence>
<evidence type="ECO:0000256" key="2">
    <source>
        <dbReference type="ARBA" id="ARBA00012980"/>
    </source>
</evidence>
<evidence type="ECO:0000256" key="10">
    <source>
        <dbReference type="ARBA" id="ARBA00048743"/>
    </source>
</evidence>